<feature type="transmembrane region" description="Helical" evidence="1">
    <location>
        <begin position="222"/>
        <end position="242"/>
    </location>
</feature>
<gene>
    <name evidence="2" type="ORF">VV01_05335</name>
</gene>
<dbReference type="Pfam" id="PF13367">
    <property type="entry name" value="PrsW-protease"/>
    <property type="match status" value="1"/>
</dbReference>
<dbReference type="AlphaFoldDB" id="A0A0L6CNB8"/>
<reference evidence="3" key="1">
    <citation type="submission" date="2015-03" db="EMBL/GenBank/DDBJ databases">
        <title>Luteipulveratus halotolerans sp. nov., a novel actinobacterium (Dermacoccaceae) from Sarawak, Malaysia.</title>
        <authorList>
            <person name="Juboi H."/>
            <person name="Basik A."/>
            <person name="Shamsul S.S."/>
            <person name="Arnold P."/>
            <person name="Schmitt E.K."/>
            <person name="Sanglier J.-J."/>
            <person name="Yeo T."/>
        </authorList>
    </citation>
    <scope>NUCLEOTIDE SEQUENCE [LARGE SCALE GENOMIC DNA]</scope>
    <source>
        <strain evidence="3">C296001</strain>
    </source>
</reference>
<protein>
    <submittedName>
        <fullName evidence="2">Membrane protein</fullName>
    </submittedName>
</protein>
<name>A0A0L6CNB8_9MICO</name>
<feature type="transmembrane region" description="Helical" evidence="1">
    <location>
        <begin position="122"/>
        <end position="143"/>
    </location>
</feature>
<evidence type="ECO:0000313" key="2">
    <source>
        <dbReference type="EMBL" id="KNX39217.1"/>
    </source>
</evidence>
<accession>A0A0L6CNB8</accession>
<keyword evidence="1" id="KW-0812">Transmembrane</keyword>
<dbReference type="Proteomes" id="UP000037397">
    <property type="component" value="Unassembled WGS sequence"/>
</dbReference>
<feature type="transmembrane region" description="Helical" evidence="1">
    <location>
        <begin position="21"/>
        <end position="43"/>
    </location>
</feature>
<feature type="transmembrane region" description="Helical" evidence="1">
    <location>
        <begin position="195"/>
        <end position="215"/>
    </location>
</feature>
<keyword evidence="1" id="KW-1133">Transmembrane helix</keyword>
<evidence type="ECO:0000313" key="3">
    <source>
        <dbReference type="Proteomes" id="UP000037397"/>
    </source>
</evidence>
<proteinExistence type="predicted"/>
<evidence type="ECO:0000256" key="1">
    <source>
        <dbReference type="SAM" id="Phobius"/>
    </source>
</evidence>
<sequence>MPAVRAVRMRSLASRRPVLRRWLLIAVLTVVFGFCGVLMLALVGATAGVTGTVLGAVLSVVVVGIVVPVFLWVDRFESEPAGMLLFAFLWGACVATLGAAFLNDIGGYLLGAADEGNPLVAVGVAPVVEEVLKGLAPFLLLLFRRREIDGILDGMVYAGLAACGFAFVEDILYLANGYASAGEDGLVGTFVVRVLMSPFAHPMFTICTGVGIGVAATSRTALVRWTAPLIGLACAVTLHSLWNAAAVVSSGGWLVVYVVVQVPLFLMFIGLLVWARRREASMIGAQLSPYADRGWLTHAEVAMLSSMPERRYARGWAAAHGGAPSKQQMHEFQDAASELAMLRARLNRGQVDEQALGEERALLDLMSQRRQQFLGTAIYRKFEVLGHL</sequence>
<dbReference type="STRING" id="1631356.VV01_05335"/>
<feature type="transmembrane region" description="Helical" evidence="1">
    <location>
        <begin position="254"/>
        <end position="275"/>
    </location>
</feature>
<organism evidence="2 3">
    <name type="scientific">Luteipulveratus halotolerans</name>
    <dbReference type="NCBI Taxonomy" id="1631356"/>
    <lineage>
        <taxon>Bacteria</taxon>
        <taxon>Bacillati</taxon>
        <taxon>Actinomycetota</taxon>
        <taxon>Actinomycetes</taxon>
        <taxon>Micrococcales</taxon>
        <taxon>Dermacoccaceae</taxon>
        <taxon>Luteipulveratus</taxon>
    </lineage>
</organism>
<feature type="transmembrane region" description="Helical" evidence="1">
    <location>
        <begin position="83"/>
        <end position="102"/>
    </location>
</feature>
<keyword evidence="1" id="KW-0472">Membrane</keyword>
<feature type="transmembrane region" description="Helical" evidence="1">
    <location>
        <begin position="49"/>
        <end position="71"/>
    </location>
</feature>
<comment type="caution">
    <text evidence="2">The sequence shown here is derived from an EMBL/GenBank/DDBJ whole genome shotgun (WGS) entry which is preliminary data.</text>
</comment>
<dbReference type="EMBL" id="LAIR01000002">
    <property type="protein sequence ID" value="KNX39217.1"/>
    <property type="molecule type" value="Genomic_DNA"/>
</dbReference>
<feature type="transmembrane region" description="Helical" evidence="1">
    <location>
        <begin position="155"/>
        <end position="175"/>
    </location>
</feature>
<dbReference type="InterPro" id="IPR026898">
    <property type="entry name" value="PrsW"/>
</dbReference>
<keyword evidence="3" id="KW-1185">Reference proteome</keyword>
<dbReference type="PANTHER" id="PTHR36844:SF1">
    <property type="entry name" value="PROTEASE PRSW"/>
    <property type="match status" value="1"/>
</dbReference>
<dbReference type="PANTHER" id="PTHR36844">
    <property type="entry name" value="PROTEASE PRSW"/>
    <property type="match status" value="1"/>
</dbReference>
<dbReference type="GO" id="GO:0008233">
    <property type="term" value="F:peptidase activity"/>
    <property type="evidence" value="ECO:0007669"/>
    <property type="project" value="InterPro"/>
</dbReference>